<feature type="compositionally biased region" description="Polar residues" evidence="1">
    <location>
        <begin position="88"/>
        <end position="108"/>
    </location>
</feature>
<evidence type="ECO:0000313" key="3">
    <source>
        <dbReference type="Proteomes" id="UP001604277"/>
    </source>
</evidence>
<gene>
    <name evidence="2" type="ORF">Fot_15134</name>
</gene>
<keyword evidence="3" id="KW-1185">Reference proteome</keyword>
<accession>A0ABD1W8L1</accession>
<sequence>MEYVSSEKFGRVKLAMEVTGVYIGPESKTLRKDDLGNVLGDDSFYESSFLEDIADFPFAQTEKSMKSLEKIAERAAGIGDLNKRKGDTQNSTNQTLQPYLTNSTNSNA</sequence>
<comment type="caution">
    <text evidence="2">The sequence shown here is derived from an EMBL/GenBank/DDBJ whole genome shotgun (WGS) entry which is preliminary data.</text>
</comment>
<evidence type="ECO:0000313" key="2">
    <source>
        <dbReference type="EMBL" id="KAL2545901.1"/>
    </source>
</evidence>
<protein>
    <submittedName>
        <fullName evidence="2">Uncharacterized protein</fullName>
    </submittedName>
</protein>
<evidence type="ECO:0000256" key="1">
    <source>
        <dbReference type="SAM" id="MobiDB-lite"/>
    </source>
</evidence>
<dbReference type="Proteomes" id="UP001604277">
    <property type="component" value="Unassembled WGS sequence"/>
</dbReference>
<proteinExistence type="predicted"/>
<name>A0ABD1W8L1_9LAMI</name>
<organism evidence="2 3">
    <name type="scientific">Forsythia ovata</name>
    <dbReference type="NCBI Taxonomy" id="205694"/>
    <lineage>
        <taxon>Eukaryota</taxon>
        <taxon>Viridiplantae</taxon>
        <taxon>Streptophyta</taxon>
        <taxon>Embryophyta</taxon>
        <taxon>Tracheophyta</taxon>
        <taxon>Spermatophyta</taxon>
        <taxon>Magnoliopsida</taxon>
        <taxon>eudicotyledons</taxon>
        <taxon>Gunneridae</taxon>
        <taxon>Pentapetalae</taxon>
        <taxon>asterids</taxon>
        <taxon>lamiids</taxon>
        <taxon>Lamiales</taxon>
        <taxon>Oleaceae</taxon>
        <taxon>Forsythieae</taxon>
        <taxon>Forsythia</taxon>
    </lineage>
</organism>
<dbReference type="EMBL" id="JBFOLJ010000004">
    <property type="protein sequence ID" value="KAL2545901.1"/>
    <property type="molecule type" value="Genomic_DNA"/>
</dbReference>
<feature type="region of interest" description="Disordered" evidence="1">
    <location>
        <begin position="79"/>
        <end position="108"/>
    </location>
</feature>
<reference evidence="3" key="1">
    <citation type="submission" date="2024-07" db="EMBL/GenBank/DDBJ databases">
        <title>Two chromosome-level genome assemblies of Korean endemic species Abeliophyllum distichum and Forsythia ovata (Oleaceae).</title>
        <authorList>
            <person name="Jang H."/>
        </authorList>
    </citation>
    <scope>NUCLEOTIDE SEQUENCE [LARGE SCALE GENOMIC DNA]</scope>
</reference>
<dbReference type="AlphaFoldDB" id="A0ABD1W8L1"/>